<dbReference type="InterPro" id="IPR000015">
    <property type="entry name" value="Fimb_usher"/>
</dbReference>
<dbReference type="PANTHER" id="PTHR30451">
    <property type="entry name" value="OUTER MEMBRANE USHER PROTEIN"/>
    <property type="match status" value="1"/>
</dbReference>
<dbReference type="PANTHER" id="PTHR30451:SF5">
    <property type="entry name" value="SLR0019 PROTEIN"/>
    <property type="match status" value="1"/>
</dbReference>
<organism evidence="2 3">
    <name type="scientific">Paraburkholderia steynii</name>
    <dbReference type="NCBI Taxonomy" id="1245441"/>
    <lineage>
        <taxon>Bacteria</taxon>
        <taxon>Pseudomonadati</taxon>
        <taxon>Pseudomonadota</taxon>
        <taxon>Betaproteobacteria</taxon>
        <taxon>Burkholderiales</taxon>
        <taxon>Burkholderiaceae</taxon>
        <taxon>Paraburkholderia</taxon>
    </lineage>
</organism>
<dbReference type="AlphaFoldDB" id="A0A4R0XA70"/>
<dbReference type="Gene3D" id="2.60.40.2610">
    <property type="entry name" value="Outer membrane usher protein FimD, plug domain"/>
    <property type="match status" value="1"/>
</dbReference>
<reference evidence="2 3" key="1">
    <citation type="submission" date="2017-02" db="EMBL/GenBank/DDBJ databases">
        <title>Paraburkholderia sophoroidis sp. nov. and Paraburkholderia steynii sp. nov. rhizobial symbionts of the fynbos legume Hypocalyptus sophoroides.</title>
        <authorList>
            <person name="Steenkamp E.T."/>
            <person name="Beukes C.W."/>
            <person name="Van Zyl E."/>
            <person name="Avontuur J."/>
            <person name="Chan W.Y."/>
            <person name="Hassen A."/>
            <person name="Palmer M."/>
            <person name="Mthombeni L."/>
            <person name="Phalane F."/>
            <person name="Sereme K."/>
            <person name="Venter S.N."/>
        </authorList>
    </citation>
    <scope>NUCLEOTIDE SEQUENCE [LARGE SCALE GENOMIC DNA]</scope>
    <source>
        <strain evidence="2 3">HC1.1ba</strain>
    </source>
</reference>
<dbReference type="InterPro" id="IPR025949">
    <property type="entry name" value="PapC-like_C"/>
</dbReference>
<dbReference type="Pfam" id="PF00577">
    <property type="entry name" value="Usher"/>
    <property type="match status" value="1"/>
</dbReference>
<protein>
    <recommendedName>
        <fullName evidence="1">PapC-like C-terminal domain-containing protein</fullName>
    </recommendedName>
</protein>
<evidence type="ECO:0000259" key="1">
    <source>
        <dbReference type="Pfam" id="PF13953"/>
    </source>
</evidence>
<dbReference type="EMBL" id="MWML01000164">
    <property type="protein sequence ID" value="TCG05495.1"/>
    <property type="molecule type" value="Genomic_DNA"/>
</dbReference>
<dbReference type="GO" id="GO:0015473">
    <property type="term" value="F:fimbrial usher porin activity"/>
    <property type="evidence" value="ECO:0007669"/>
    <property type="project" value="InterPro"/>
</dbReference>
<dbReference type="Pfam" id="PF13953">
    <property type="entry name" value="PapC_C"/>
    <property type="match status" value="1"/>
</dbReference>
<comment type="caution">
    <text evidence="2">The sequence shown here is derived from an EMBL/GenBank/DDBJ whole genome shotgun (WGS) entry which is preliminary data.</text>
</comment>
<keyword evidence="3" id="KW-1185">Reference proteome</keyword>
<sequence>MLNFAVAGSAGNGGDGSLARNVPVTGLSNTTGIPVGIGFVEGTTNTSAGGVLPTPGGSGAQWSAGWQWHLPAISIDLQAQHATPHYSDLASAEGTPVPRTTYRATLALPFRLFGSSSTASASLVGLDDPYYGNSRIGSLAWTTTLPAEHVAVGERLSRLRRHWEHGGVRRAELPAGRLDECERQCGQRSRQAAVRRGRHAHAGLWRRPRLAGADLAPERPQQSLAQATWRGRYGDLIGSVANVGSRTYGEVDASGSVALMAGDVLAALGRIDDAFALVSTDGVPHVPVLHENREIGETNGAGHLLVPDLVAYEPNHLAIDPLDLPADTSVSTTRLNLAPQSRAGVLARFPLRDFTGAQLIVVDTAGKPLPAGAVLTQRETGKRYVVGYDGLAFIDDMRAANAFTSTSAQGPCEIDVTFERKGSGLPTLGPFTCKAGSP</sequence>
<accession>A0A4R0XA70</accession>
<dbReference type="InterPro" id="IPR042186">
    <property type="entry name" value="FimD_plug_dom"/>
</dbReference>
<evidence type="ECO:0000313" key="2">
    <source>
        <dbReference type="EMBL" id="TCG05495.1"/>
    </source>
</evidence>
<name>A0A4R0XA70_9BURK</name>
<dbReference type="Proteomes" id="UP000294200">
    <property type="component" value="Unassembled WGS sequence"/>
</dbReference>
<proteinExistence type="predicted"/>
<dbReference type="GO" id="GO:0009279">
    <property type="term" value="C:cell outer membrane"/>
    <property type="evidence" value="ECO:0007669"/>
    <property type="project" value="TreeGrafter"/>
</dbReference>
<dbReference type="GO" id="GO:0009297">
    <property type="term" value="P:pilus assembly"/>
    <property type="evidence" value="ECO:0007669"/>
    <property type="project" value="InterPro"/>
</dbReference>
<evidence type="ECO:0000313" key="3">
    <source>
        <dbReference type="Proteomes" id="UP000294200"/>
    </source>
</evidence>
<feature type="domain" description="PapC-like C-terminal" evidence="1">
    <location>
        <begin position="363"/>
        <end position="418"/>
    </location>
</feature>
<gene>
    <name evidence="2" type="ORF">BZM27_33345</name>
</gene>